<comment type="caution">
    <text evidence="1">The sequence shown here is derived from an EMBL/GenBank/DDBJ whole genome shotgun (WGS) entry which is preliminary data.</text>
</comment>
<name>A0ABD1E0K0_HYPHA</name>
<organism evidence="1 2">
    <name type="scientific">Hypothenemus hampei</name>
    <name type="common">Coffee berry borer</name>
    <dbReference type="NCBI Taxonomy" id="57062"/>
    <lineage>
        <taxon>Eukaryota</taxon>
        <taxon>Metazoa</taxon>
        <taxon>Ecdysozoa</taxon>
        <taxon>Arthropoda</taxon>
        <taxon>Hexapoda</taxon>
        <taxon>Insecta</taxon>
        <taxon>Pterygota</taxon>
        <taxon>Neoptera</taxon>
        <taxon>Endopterygota</taxon>
        <taxon>Coleoptera</taxon>
        <taxon>Polyphaga</taxon>
        <taxon>Cucujiformia</taxon>
        <taxon>Curculionidae</taxon>
        <taxon>Scolytinae</taxon>
        <taxon>Hypothenemus</taxon>
    </lineage>
</organism>
<protein>
    <submittedName>
        <fullName evidence="1">Uncharacterized protein</fullName>
    </submittedName>
</protein>
<keyword evidence="2" id="KW-1185">Reference proteome</keyword>
<dbReference type="EMBL" id="JBDJPC010000037">
    <property type="protein sequence ID" value="KAL1487517.1"/>
    <property type="molecule type" value="Genomic_DNA"/>
</dbReference>
<dbReference type="AlphaFoldDB" id="A0ABD1E0K0"/>
<dbReference type="Proteomes" id="UP001566132">
    <property type="component" value="Unassembled WGS sequence"/>
</dbReference>
<accession>A0ABD1E0K0</accession>
<evidence type="ECO:0000313" key="2">
    <source>
        <dbReference type="Proteomes" id="UP001566132"/>
    </source>
</evidence>
<gene>
    <name evidence="1" type="ORF">ABEB36_015807</name>
</gene>
<proteinExistence type="predicted"/>
<evidence type="ECO:0000313" key="1">
    <source>
        <dbReference type="EMBL" id="KAL1487517.1"/>
    </source>
</evidence>
<sequence length="122" mass="14395">MEPTHVEYQLDASIEEDTSESTHVEYELHASIQENTMESILRQLPLTPIRMSSEKKFDSPRRAKRHYNNLMEKYSRLKKIMKSVRKQNCYLKKRIVNLIDLVDHLQKKKLLTEHAGNSLLVS</sequence>
<reference evidence="1 2" key="1">
    <citation type="submission" date="2024-05" db="EMBL/GenBank/DDBJ databases">
        <title>Genetic variation in Jamaican populations of the coffee berry borer (Hypothenemus hampei).</title>
        <authorList>
            <person name="Errbii M."/>
            <person name="Myrie A."/>
        </authorList>
    </citation>
    <scope>NUCLEOTIDE SEQUENCE [LARGE SCALE GENOMIC DNA]</scope>
    <source>
        <strain evidence="1">JA-Hopewell-2020-01-JO</strain>
        <tissue evidence="1">Whole body</tissue>
    </source>
</reference>